<evidence type="ECO:0000313" key="12">
    <source>
        <dbReference type="EMBL" id="AAC06757.1"/>
    </source>
</evidence>
<feature type="domain" description="Alpha-D-phosphohexomutase alpha/beta/alpha" evidence="9">
    <location>
        <begin position="43"/>
        <end position="176"/>
    </location>
</feature>
<dbReference type="Pfam" id="PF02878">
    <property type="entry name" value="PGM_PMM_I"/>
    <property type="match status" value="1"/>
</dbReference>
<evidence type="ECO:0000259" key="10">
    <source>
        <dbReference type="Pfam" id="PF02879"/>
    </source>
</evidence>
<dbReference type="Gene3D" id="3.40.120.10">
    <property type="entry name" value="Alpha-D-Glucose-1,6-Bisphosphate, subunit A, domain 3"/>
    <property type="match status" value="3"/>
</dbReference>
<evidence type="ECO:0000313" key="13">
    <source>
        <dbReference type="Proteomes" id="UP000000798"/>
    </source>
</evidence>
<dbReference type="InterPro" id="IPR005845">
    <property type="entry name" value="A-D-PHexomutase_a/b/a-II"/>
</dbReference>
<dbReference type="Pfam" id="PF02880">
    <property type="entry name" value="PGM_PMM_III"/>
    <property type="match status" value="1"/>
</dbReference>
<dbReference type="InterPro" id="IPR005844">
    <property type="entry name" value="A-D-PHexomutase_a/b/a-I"/>
</dbReference>
<evidence type="ECO:0000259" key="8">
    <source>
        <dbReference type="Pfam" id="PF00408"/>
    </source>
</evidence>
<dbReference type="EnsemblBacteria" id="AAC06757">
    <property type="protein sequence ID" value="AAC06757"/>
    <property type="gene ID" value="aq_501"/>
</dbReference>
<dbReference type="GO" id="GO:0000287">
    <property type="term" value="F:magnesium ion binding"/>
    <property type="evidence" value="ECO:0007669"/>
    <property type="project" value="InterPro"/>
</dbReference>
<dbReference type="PRINTS" id="PR00509">
    <property type="entry name" value="PGMPMM"/>
</dbReference>
<dbReference type="PANTHER" id="PTHR45745">
    <property type="entry name" value="PHOSPHOMANNOMUTASE 45A"/>
    <property type="match status" value="1"/>
</dbReference>
<dbReference type="PANTHER" id="PTHR45745:SF1">
    <property type="entry name" value="PHOSPHOGLUCOMUTASE 2B-RELATED"/>
    <property type="match status" value="1"/>
</dbReference>
<keyword evidence="3" id="KW-0597">Phosphoprotein</keyword>
<dbReference type="InterPro" id="IPR005841">
    <property type="entry name" value="Alpha-D-phosphohexomutase_SF"/>
</dbReference>
<dbReference type="GO" id="GO:0005975">
    <property type="term" value="P:carbohydrate metabolic process"/>
    <property type="evidence" value="ECO:0007669"/>
    <property type="project" value="InterPro"/>
</dbReference>
<dbReference type="InterPro" id="IPR036900">
    <property type="entry name" value="A-D-PHexomutase_C_sf"/>
</dbReference>
<keyword evidence="5 7" id="KW-0460">Magnesium</keyword>
<evidence type="ECO:0000256" key="6">
    <source>
        <dbReference type="ARBA" id="ARBA00023235"/>
    </source>
</evidence>
<evidence type="ECO:0000256" key="1">
    <source>
        <dbReference type="ARBA" id="ARBA00001946"/>
    </source>
</evidence>
<dbReference type="eggNOG" id="COG1109">
    <property type="taxonomic scope" value="Bacteria"/>
</dbReference>
<keyword evidence="13" id="KW-1185">Reference proteome</keyword>
<dbReference type="PATRIC" id="fig|224324.8.peg.412"/>
<keyword evidence="4 7" id="KW-0479">Metal-binding</keyword>
<dbReference type="InterPro" id="IPR016066">
    <property type="entry name" value="A-D-PHexomutase_CS"/>
</dbReference>
<dbReference type="PROSITE" id="PS00710">
    <property type="entry name" value="PGM_PMM"/>
    <property type="match status" value="1"/>
</dbReference>
<evidence type="ECO:0000256" key="4">
    <source>
        <dbReference type="ARBA" id="ARBA00022723"/>
    </source>
</evidence>
<evidence type="ECO:0000256" key="7">
    <source>
        <dbReference type="RuleBase" id="RU004326"/>
    </source>
</evidence>
<dbReference type="InterPro" id="IPR016055">
    <property type="entry name" value="A-D-PHexomutase_a/b/a-I/II/III"/>
</dbReference>
<dbReference type="GO" id="GO:0006166">
    <property type="term" value="P:purine ribonucleoside salvage"/>
    <property type="evidence" value="ECO:0000318"/>
    <property type="project" value="GO_Central"/>
</dbReference>
<feature type="domain" description="Alpha-D-phosphohexomutase alpha/beta/alpha" evidence="10">
    <location>
        <begin position="192"/>
        <end position="292"/>
    </location>
</feature>
<dbReference type="OrthoDB" id="9806956at2"/>
<dbReference type="FunCoup" id="O66791">
    <property type="interactions" value="368"/>
</dbReference>
<name>O66791_AQUAE</name>
<dbReference type="InterPro" id="IPR005843">
    <property type="entry name" value="A-D-PHexomutase_C"/>
</dbReference>
<proteinExistence type="inferred from homology"/>
<dbReference type="CDD" id="cd05800">
    <property type="entry name" value="PGM_like2"/>
    <property type="match status" value="1"/>
</dbReference>
<comment type="cofactor">
    <cofactor evidence="1">
        <name>Mg(2+)</name>
        <dbReference type="ChEBI" id="CHEBI:18420"/>
    </cofactor>
</comment>
<evidence type="ECO:0000259" key="11">
    <source>
        <dbReference type="Pfam" id="PF02880"/>
    </source>
</evidence>
<dbReference type="Pfam" id="PF00408">
    <property type="entry name" value="PGM_PMM_IV"/>
    <property type="match status" value="1"/>
</dbReference>
<protein>
    <submittedName>
        <fullName evidence="12">Phosphoglucomutase/phosphomannomutase</fullName>
    </submittedName>
</protein>
<evidence type="ECO:0000256" key="5">
    <source>
        <dbReference type="ARBA" id="ARBA00022842"/>
    </source>
</evidence>
<dbReference type="InterPro" id="IPR005846">
    <property type="entry name" value="A-D-PHexomutase_a/b/a-III"/>
</dbReference>
<dbReference type="AlphaFoldDB" id="O66791"/>
<evidence type="ECO:0000256" key="2">
    <source>
        <dbReference type="ARBA" id="ARBA00010231"/>
    </source>
</evidence>
<feature type="domain" description="Alpha-D-phosphohexomutase C-terminal" evidence="8">
    <location>
        <begin position="440"/>
        <end position="491"/>
    </location>
</feature>
<dbReference type="PIR" id="C70345">
    <property type="entry name" value="C70345"/>
</dbReference>
<dbReference type="HOGENOM" id="CLU_016950_7_1_0"/>
<dbReference type="InParanoid" id="O66791"/>
<comment type="similarity">
    <text evidence="2 7">Belongs to the phosphohexose mutase family.</text>
</comment>
<gene>
    <name evidence="12" type="primary">pmu</name>
    <name evidence="12" type="ordered locus">aq_501</name>
</gene>
<organism evidence="12 13">
    <name type="scientific">Aquifex aeolicus (strain VF5)</name>
    <dbReference type="NCBI Taxonomy" id="224324"/>
    <lineage>
        <taxon>Bacteria</taxon>
        <taxon>Pseudomonadati</taxon>
        <taxon>Aquificota</taxon>
        <taxon>Aquificia</taxon>
        <taxon>Aquificales</taxon>
        <taxon>Aquificaceae</taxon>
        <taxon>Aquifex</taxon>
    </lineage>
</organism>
<dbReference type="Proteomes" id="UP000000798">
    <property type="component" value="Chromosome"/>
</dbReference>
<keyword evidence="6" id="KW-0413">Isomerase</keyword>
<dbReference type="KEGG" id="aae:aq_501"/>
<evidence type="ECO:0000259" key="9">
    <source>
        <dbReference type="Pfam" id="PF02878"/>
    </source>
</evidence>
<evidence type="ECO:0000256" key="3">
    <source>
        <dbReference type="ARBA" id="ARBA00022553"/>
    </source>
</evidence>
<reference evidence="12 13" key="1">
    <citation type="journal article" date="1998" name="Nature">
        <title>The complete genome of the hyperthermophilic bacterium Aquifex aeolicus.</title>
        <authorList>
            <person name="Deckert G."/>
            <person name="Warren P.V."/>
            <person name="Gaasterland T."/>
            <person name="Young W.G."/>
            <person name="Lenox A.L."/>
            <person name="Graham D.E."/>
            <person name="Overbeek R."/>
            <person name="Snead M.A."/>
            <person name="Keller M."/>
            <person name="Aujay M."/>
            <person name="Huber R."/>
            <person name="Feldman R.A."/>
            <person name="Short J.M."/>
            <person name="Olson G.J."/>
            <person name="Swanson R.V."/>
        </authorList>
    </citation>
    <scope>NUCLEOTIDE SEQUENCE [LARGE SCALE GENOMIC DNA]</scope>
    <source>
        <strain evidence="12 13">VF5</strain>
    </source>
</reference>
<dbReference type="EMBL" id="AE000657">
    <property type="protein sequence ID" value="AAC06757.1"/>
    <property type="molecule type" value="Genomic_DNA"/>
</dbReference>
<dbReference type="STRING" id="224324.aq_501"/>
<feature type="domain" description="Alpha-D-phosphohexomutase alpha/beta/alpha" evidence="11">
    <location>
        <begin position="300"/>
        <end position="409"/>
    </location>
</feature>
<dbReference type="SUPFAM" id="SSF53738">
    <property type="entry name" value="Phosphoglucomutase, first 3 domains"/>
    <property type="match status" value="2"/>
</dbReference>
<dbReference type="Pfam" id="PF02879">
    <property type="entry name" value="PGM_PMM_II"/>
    <property type="match status" value="1"/>
</dbReference>
<dbReference type="GO" id="GO:0008973">
    <property type="term" value="F:phosphopentomutase activity"/>
    <property type="evidence" value="ECO:0000318"/>
    <property type="project" value="GO_Central"/>
</dbReference>
<accession>O66791</accession>
<sequence length="499" mass="57091">MEQGYRTISRKTLRPLQKDIRKITFLCKAECSRKRIIQYSIMIKFGTDGWRARIAEEFNFDNVRRVAKAHAEVLKEKGVKRVIVGYDWRFRSEDFAKAVYDVFRSEGLEAKLVGSACTTPMVSFAVKYLGYENGVMITASHNPPAYNGYKIKESFGGSATPEFVKNVEEKVKDIESVEIKEFEPEYQEVRKKYVEKIREFFDMDLFKEKKTLVVHDSMHGTSSGLLDFVLRDTKVSVINIRKDRDPLFGGHPPEPIEKYMEITKEKVRALGAELGIANDGDGDRIALVDDKGNYVNTQLIYAMLLLHLLENKGKRGKVVKTVSTTYLADRICKEFGVPLIEVGVGFKNINEIILKEGGVIFGGEESGGYGIPEYLPERDGIFSALNILELLYLKDKKVSEVVAEIFERFGEAYYKRVDLRVKEKIKGRIKELKENPPERIGEFKVREVKTIDGVKFVFEDDSWLLMRPSGTEPLIRVYAETPTKEEVEKIIQKGLELLK</sequence>
<dbReference type="SUPFAM" id="SSF55957">
    <property type="entry name" value="Phosphoglucomutase, C-terminal domain"/>
    <property type="match status" value="1"/>
</dbReference>
<dbReference type="Gene3D" id="3.30.310.50">
    <property type="entry name" value="Alpha-D-phosphohexomutase, C-terminal domain"/>
    <property type="match status" value="1"/>
</dbReference>